<evidence type="ECO:0000256" key="6">
    <source>
        <dbReference type="ARBA" id="ARBA00023136"/>
    </source>
</evidence>
<evidence type="ECO:0000256" key="9">
    <source>
        <dbReference type="SAM" id="Phobius"/>
    </source>
</evidence>
<dbReference type="InterPro" id="IPR051410">
    <property type="entry name" value="Ferric/Cupric_Reductase"/>
</dbReference>
<feature type="transmembrane region" description="Helical" evidence="9">
    <location>
        <begin position="333"/>
        <end position="354"/>
    </location>
</feature>
<dbReference type="SFLD" id="SFLDS00052">
    <property type="entry name" value="Ferric_Reductase_Domain"/>
    <property type="match status" value="1"/>
</dbReference>
<evidence type="ECO:0000256" key="1">
    <source>
        <dbReference type="ARBA" id="ARBA00004141"/>
    </source>
</evidence>
<reference evidence="11" key="2">
    <citation type="submission" date="2023-05" db="EMBL/GenBank/DDBJ databases">
        <authorList>
            <consortium name="Lawrence Berkeley National Laboratory"/>
            <person name="Steindorff A."/>
            <person name="Hensen N."/>
            <person name="Bonometti L."/>
            <person name="Westerberg I."/>
            <person name="Brannstrom I.O."/>
            <person name="Guillou S."/>
            <person name="Cros-Aarteil S."/>
            <person name="Calhoun S."/>
            <person name="Haridas S."/>
            <person name="Kuo A."/>
            <person name="Mondo S."/>
            <person name="Pangilinan J."/>
            <person name="Riley R."/>
            <person name="Labutti K."/>
            <person name="Andreopoulos B."/>
            <person name="Lipzen A."/>
            <person name="Chen C."/>
            <person name="Yanf M."/>
            <person name="Daum C."/>
            <person name="Ng V."/>
            <person name="Clum A."/>
            <person name="Ohm R."/>
            <person name="Martin F."/>
            <person name="Silar P."/>
            <person name="Natvig D."/>
            <person name="Lalanne C."/>
            <person name="Gautier V."/>
            <person name="Ament-Velasquez S.L."/>
            <person name="Kruys A."/>
            <person name="Hutchinson M.I."/>
            <person name="Powell A.J."/>
            <person name="Barry K."/>
            <person name="Miller A.N."/>
            <person name="Grigoriev I.V."/>
            <person name="Debuchy R."/>
            <person name="Gladieux P."/>
            <person name="Thoren M.H."/>
            <person name="Johannesson H."/>
        </authorList>
    </citation>
    <scope>NUCLEOTIDE SEQUENCE</scope>
    <source>
        <strain evidence="11">CBS 141.50</strain>
    </source>
</reference>
<feature type="transmembrane region" description="Helical" evidence="9">
    <location>
        <begin position="77"/>
        <end position="97"/>
    </location>
</feature>
<dbReference type="GO" id="GO:0015677">
    <property type="term" value="P:copper ion import"/>
    <property type="evidence" value="ECO:0007669"/>
    <property type="project" value="TreeGrafter"/>
</dbReference>
<evidence type="ECO:0000256" key="5">
    <source>
        <dbReference type="ARBA" id="ARBA00023065"/>
    </source>
</evidence>
<dbReference type="InterPro" id="IPR039261">
    <property type="entry name" value="FNR_nucleotide-bd"/>
</dbReference>
<dbReference type="GeneID" id="87813432"/>
<keyword evidence="12" id="KW-1185">Reference proteome</keyword>
<dbReference type="CDD" id="cd06186">
    <property type="entry name" value="NOX_Duox_like_FAD_NADP"/>
    <property type="match status" value="1"/>
</dbReference>
<dbReference type="Proteomes" id="UP001302676">
    <property type="component" value="Unassembled WGS sequence"/>
</dbReference>
<dbReference type="GO" id="GO:0006826">
    <property type="term" value="P:iron ion transport"/>
    <property type="evidence" value="ECO:0007669"/>
    <property type="project" value="TreeGrafter"/>
</dbReference>
<keyword evidence="2" id="KW-0813">Transport</keyword>
<dbReference type="Gene3D" id="3.40.50.80">
    <property type="entry name" value="Nucleotide-binding domain of ferredoxin-NADP reductase (FNR) module"/>
    <property type="match status" value="1"/>
</dbReference>
<dbReference type="AlphaFoldDB" id="A0AAN6ZNZ7"/>
<comment type="caution">
    <text evidence="11">The sequence shown here is derived from an EMBL/GenBank/DDBJ whole genome shotgun (WGS) entry which is preliminary data.</text>
</comment>
<feature type="transmembrane region" description="Helical" evidence="9">
    <location>
        <begin position="299"/>
        <end position="321"/>
    </location>
</feature>
<keyword evidence="6 9" id="KW-0472">Membrane</keyword>
<name>A0AAN6ZNZ7_9PEZI</name>
<comment type="subcellular location">
    <subcellularLocation>
        <location evidence="1">Membrane</location>
        <topology evidence="1">Multi-pass membrane protein</topology>
    </subcellularLocation>
</comment>
<dbReference type="SFLD" id="SFLDG01168">
    <property type="entry name" value="Ferric_reductase_subgroup_(FRE"/>
    <property type="match status" value="1"/>
</dbReference>
<evidence type="ECO:0000313" key="12">
    <source>
        <dbReference type="Proteomes" id="UP001302676"/>
    </source>
</evidence>
<evidence type="ECO:0000256" key="2">
    <source>
        <dbReference type="ARBA" id="ARBA00022448"/>
    </source>
</evidence>
<dbReference type="PANTHER" id="PTHR32361">
    <property type="entry name" value="FERRIC/CUPRIC REDUCTASE TRANSMEMBRANE COMPONENT"/>
    <property type="match status" value="1"/>
</dbReference>
<gene>
    <name evidence="11" type="ORF">C8A04DRAFT_11055</name>
</gene>
<feature type="region of interest" description="Disordered" evidence="8">
    <location>
        <begin position="468"/>
        <end position="489"/>
    </location>
</feature>
<feature type="transmembrane region" description="Helical" evidence="9">
    <location>
        <begin position="219"/>
        <end position="241"/>
    </location>
</feature>
<evidence type="ECO:0000256" key="4">
    <source>
        <dbReference type="ARBA" id="ARBA00022989"/>
    </source>
</evidence>
<dbReference type="RefSeq" id="XP_062638324.1">
    <property type="nucleotide sequence ID" value="XM_062776819.1"/>
</dbReference>
<dbReference type="InterPro" id="IPR013130">
    <property type="entry name" value="Fe3_Rdtase_TM_dom"/>
</dbReference>
<evidence type="ECO:0000259" key="10">
    <source>
        <dbReference type="PROSITE" id="PS51384"/>
    </source>
</evidence>
<dbReference type="GO" id="GO:0005886">
    <property type="term" value="C:plasma membrane"/>
    <property type="evidence" value="ECO:0007669"/>
    <property type="project" value="TreeGrafter"/>
</dbReference>
<evidence type="ECO:0000313" key="11">
    <source>
        <dbReference type="EMBL" id="KAK4144953.1"/>
    </source>
</evidence>
<keyword evidence="5" id="KW-0406">Ion transport</keyword>
<keyword evidence="3 9" id="KW-0812">Transmembrane</keyword>
<sequence length="700" mass="78282">MNRTLACLRLIQVPHRHLTSVPSFVRPICRDGVISALLSSGDGGADEGGDDLDWMNDPEKVEYIRQLLELLDEARVIVAWYNVVFVGVMLGMAGWFCEEGGEGDGVSLGMASSSSSSSSSLSGTIVGTVTPTVETKDIDLERSPLLGWKRTTSSPPPSSFPTILMRLRNTIHAWLLHQPPPLPLIHRTLPSNGTTLTVLLWLALNLTLHLYRLPLHWDFFFIFADRTGCVFVVNLPLLYLLSAKNQPLRLLTGYSYEALNIFHRRVGELLCVEAIVHAVGMVLWQFVLAREWLVASRSAYVYFTHPIILCGLGALVAYEVVGFTSLASFRRRWYEVFLAVHVVLQAGGLGLLWFHYPTSRVYVAVSAGVWVVDRVVWRLGLKRVGLEAEVVVLDRDTYVVSADWEVPWPEKSRLSWWPLILSRPRRSILHGWEPTDHVFLTVPALGRSHTLQAHPFTIASAAPGRWPYEKEAEDDDDDDKHQPTTPVQTHHAHLTLLIRGHSGFTRDLLNHARTHYSHQPLLGHPHPLKLQINLDGPYGSPHALSMLRASRRAVLVAGGSGIAVVFSLAWALLPPPPGIIRGDGNGRRKKRRRKVHLLWVTHSREHRAWIPRAQLEELVARGLDLVMPEPTVEAGRPDVEGLVGAWISDTEDRESDVRGRREVGVVVSGPDGLNRMVRNVCAREVGKGRRVRVAVEKFGW</sequence>
<dbReference type="Pfam" id="PF01794">
    <property type="entry name" value="Ferric_reduct"/>
    <property type="match status" value="1"/>
</dbReference>
<accession>A0AAN6ZNZ7</accession>
<dbReference type="InterPro" id="IPR017927">
    <property type="entry name" value="FAD-bd_FR_type"/>
</dbReference>
<keyword evidence="4 9" id="KW-1133">Transmembrane helix</keyword>
<keyword evidence="7" id="KW-0325">Glycoprotein</keyword>
<dbReference type="SUPFAM" id="SSF52343">
    <property type="entry name" value="Ferredoxin reductase-like, C-terminal NADP-linked domain"/>
    <property type="match status" value="1"/>
</dbReference>
<dbReference type="PROSITE" id="PS51384">
    <property type="entry name" value="FAD_FR"/>
    <property type="match status" value="1"/>
</dbReference>
<dbReference type="GO" id="GO:0006879">
    <property type="term" value="P:intracellular iron ion homeostasis"/>
    <property type="evidence" value="ECO:0007669"/>
    <property type="project" value="TreeGrafter"/>
</dbReference>
<dbReference type="GO" id="GO:0000293">
    <property type="term" value="F:ferric-chelate reductase activity"/>
    <property type="evidence" value="ECO:0007669"/>
    <property type="project" value="TreeGrafter"/>
</dbReference>
<feature type="domain" description="FAD-binding FR-type" evidence="10">
    <location>
        <begin position="331"/>
        <end position="544"/>
    </location>
</feature>
<evidence type="ECO:0000256" key="7">
    <source>
        <dbReference type="ARBA" id="ARBA00023180"/>
    </source>
</evidence>
<dbReference type="EMBL" id="MU853572">
    <property type="protein sequence ID" value="KAK4144953.1"/>
    <property type="molecule type" value="Genomic_DNA"/>
</dbReference>
<feature type="transmembrane region" description="Helical" evidence="9">
    <location>
        <begin position="553"/>
        <end position="573"/>
    </location>
</feature>
<dbReference type="PANTHER" id="PTHR32361:SF9">
    <property type="entry name" value="FERRIC REDUCTASE TRANSMEMBRANE COMPONENT 3-RELATED"/>
    <property type="match status" value="1"/>
</dbReference>
<evidence type="ECO:0000256" key="8">
    <source>
        <dbReference type="SAM" id="MobiDB-lite"/>
    </source>
</evidence>
<proteinExistence type="predicted"/>
<reference evidence="11" key="1">
    <citation type="journal article" date="2023" name="Mol. Phylogenet. Evol.">
        <title>Genome-scale phylogeny and comparative genomics of the fungal order Sordariales.</title>
        <authorList>
            <person name="Hensen N."/>
            <person name="Bonometti L."/>
            <person name="Westerberg I."/>
            <person name="Brannstrom I.O."/>
            <person name="Guillou S."/>
            <person name="Cros-Aarteil S."/>
            <person name="Calhoun S."/>
            <person name="Haridas S."/>
            <person name="Kuo A."/>
            <person name="Mondo S."/>
            <person name="Pangilinan J."/>
            <person name="Riley R."/>
            <person name="LaButti K."/>
            <person name="Andreopoulos B."/>
            <person name="Lipzen A."/>
            <person name="Chen C."/>
            <person name="Yan M."/>
            <person name="Daum C."/>
            <person name="Ng V."/>
            <person name="Clum A."/>
            <person name="Steindorff A."/>
            <person name="Ohm R.A."/>
            <person name="Martin F."/>
            <person name="Silar P."/>
            <person name="Natvig D.O."/>
            <person name="Lalanne C."/>
            <person name="Gautier V."/>
            <person name="Ament-Velasquez S.L."/>
            <person name="Kruys A."/>
            <person name="Hutchinson M.I."/>
            <person name="Powell A.J."/>
            <person name="Barry K."/>
            <person name="Miller A.N."/>
            <person name="Grigoriev I.V."/>
            <person name="Debuchy R."/>
            <person name="Gladieux P."/>
            <person name="Hiltunen Thoren M."/>
            <person name="Johannesson H."/>
        </authorList>
    </citation>
    <scope>NUCLEOTIDE SEQUENCE</scope>
    <source>
        <strain evidence="11">CBS 141.50</strain>
    </source>
</reference>
<protein>
    <submittedName>
        <fullName evidence="11">Ferric reductase transmembrane component 1</fullName>
    </submittedName>
</protein>
<evidence type="ECO:0000256" key="3">
    <source>
        <dbReference type="ARBA" id="ARBA00022692"/>
    </source>
</evidence>
<organism evidence="11 12">
    <name type="scientific">Dichotomopilus funicola</name>
    <dbReference type="NCBI Taxonomy" id="1934379"/>
    <lineage>
        <taxon>Eukaryota</taxon>
        <taxon>Fungi</taxon>
        <taxon>Dikarya</taxon>
        <taxon>Ascomycota</taxon>
        <taxon>Pezizomycotina</taxon>
        <taxon>Sordariomycetes</taxon>
        <taxon>Sordariomycetidae</taxon>
        <taxon>Sordariales</taxon>
        <taxon>Chaetomiaceae</taxon>
        <taxon>Dichotomopilus</taxon>
    </lineage>
</organism>
<feature type="transmembrane region" description="Helical" evidence="9">
    <location>
        <begin position="269"/>
        <end position="287"/>
    </location>
</feature>
<feature type="transmembrane region" description="Helical" evidence="9">
    <location>
        <begin position="194"/>
        <end position="213"/>
    </location>
</feature>